<organism evidence="1 2">
    <name type="scientific">Nocardia kruczakiae</name>
    <dbReference type="NCBI Taxonomy" id="261477"/>
    <lineage>
        <taxon>Bacteria</taxon>
        <taxon>Bacillati</taxon>
        <taxon>Actinomycetota</taxon>
        <taxon>Actinomycetes</taxon>
        <taxon>Mycobacteriales</taxon>
        <taxon>Nocardiaceae</taxon>
        <taxon>Nocardia</taxon>
    </lineage>
</organism>
<proteinExistence type="predicted"/>
<evidence type="ECO:0000313" key="2">
    <source>
        <dbReference type="Proteomes" id="UP001251217"/>
    </source>
</evidence>
<dbReference type="Proteomes" id="UP001251217">
    <property type="component" value="Unassembled WGS sequence"/>
</dbReference>
<protein>
    <submittedName>
        <fullName evidence="1">Uncharacterized protein</fullName>
    </submittedName>
</protein>
<dbReference type="RefSeq" id="WP_310404529.1">
    <property type="nucleotide sequence ID" value="NZ_JAVDWW010000006.1"/>
</dbReference>
<sequence length="124" mass="13163">MDPISIGLLLGLITKSAAGEAGKSAWKGLSQLARRAFGDETQAELALEKAQDHDEGARDLAGYLMSRAAGDPDLADILRTWIDHTQQAATEEGVINTISGQAQIRGHAIQARDIGNITLGDLEQ</sequence>
<gene>
    <name evidence="1" type="ORF">J2W56_004273</name>
</gene>
<dbReference type="EMBL" id="JAVDWW010000006">
    <property type="protein sequence ID" value="MDR7170522.1"/>
    <property type="molecule type" value="Genomic_DNA"/>
</dbReference>
<keyword evidence="2" id="KW-1185">Reference proteome</keyword>
<comment type="caution">
    <text evidence="1">The sequence shown here is derived from an EMBL/GenBank/DDBJ whole genome shotgun (WGS) entry which is preliminary data.</text>
</comment>
<name>A0ABU1XKS0_9NOCA</name>
<reference evidence="1 2" key="1">
    <citation type="submission" date="2023-07" db="EMBL/GenBank/DDBJ databases">
        <title>Sorghum-associated microbial communities from plants grown in Nebraska, USA.</title>
        <authorList>
            <person name="Schachtman D."/>
        </authorList>
    </citation>
    <scope>NUCLEOTIDE SEQUENCE [LARGE SCALE GENOMIC DNA]</scope>
    <source>
        <strain evidence="1 2">4272</strain>
    </source>
</reference>
<accession>A0ABU1XKS0</accession>
<evidence type="ECO:0000313" key="1">
    <source>
        <dbReference type="EMBL" id="MDR7170522.1"/>
    </source>
</evidence>